<feature type="region of interest" description="Disordered" evidence="1">
    <location>
        <begin position="1120"/>
        <end position="1145"/>
    </location>
</feature>
<feature type="region of interest" description="Disordered" evidence="1">
    <location>
        <begin position="740"/>
        <end position="823"/>
    </location>
</feature>
<protein>
    <recommendedName>
        <fullName evidence="2">JmjC domain-containing protein</fullName>
    </recommendedName>
</protein>
<feature type="compositionally biased region" description="Pro residues" evidence="1">
    <location>
        <begin position="1121"/>
        <end position="1133"/>
    </location>
</feature>
<dbReference type="EMBL" id="CACVBS010000112">
    <property type="protein sequence ID" value="CAA7271539.1"/>
    <property type="molecule type" value="Genomic_DNA"/>
</dbReference>
<gene>
    <name evidence="3" type="ORF">AAE3_LOCUS13911</name>
</gene>
<feature type="compositionally biased region" description="Polar residues" evidence="1">
    <location>
        <begin position="888"/>
        <end position="899"/>
    </location>
</feature>
<feature type="compositionally biased region" description="Polar residues" evidence="1">
    <location>
        <begin position="612"/>
        <end position="621"/>
    </location>
</feature>
<feature type="region of interest" description="Disordered" evidence="1">
    <location>
        <begin position="881"/>
        <end position="951"/>
    </location>
</feature>
<feature type="region of interest" description="Disordered" evidence="1">
    <location>
        <begin position="1"/>
        <end position="38"/>
    </location>
</feature>
<dbReference type="Gene3D" id="2.60.120.650">
    <property type="entry name" value="Cupin"/>
    <property type="match status" value="1"/>
</dbReference>
<feature type="domain" description="JmjC" evidence="2">
    <location>
        <begin position="222"/>
        <end position="402"/>
    </location>
</feature>
<dbReference type="SMART" id="SM00558">
    <property type="entry name" value="JmjC"/>
    <property type="match status" value="1"/>
</dbReference>
<dbReference type="Proteomes" id="UP000467700">
    <property type="component" value="Unassembled WGS sequence"/>
</dbReference>
<evidence type="ECO:0000259" key="2">
    <source>
        <dbReference type="PROSITE" id="PS51184"/>
    </source>
</evidence>
<feature type="compositionally biased region" description="Pro residues" evidence="1">
    <location>
        <begin position="940"/>
        <end position="951"/>
    </location>
</feature>
<feature type="compositionally biased region" description="Low complexity" evidence="1">
    <location>
        <begin position="794"/>
        <end position="807"/>
    </location>
</feature>
<dbReference type="InterPro" id="IPR003347">
    <property type="entry name" value="JmjC_dom"/>
</dbReference>
<sequence>MTMENARSRIQAEKRTWGDKLQPIPHTASGSRSPLSAGHFKPMAVREEKAMASATLSAQIQEAPSGSVDQTRGERQFADNALHSDNNDIGASPLDAFEAPNSVTTVTMVSSQAMISTNGWSLDGLLARGNNFHHARRVRATSSQLSDILKDHEQNGIPLVVEGLHEHRNWKKDMFALERFESESASKNISVRNVHNWSDKTIPLKEFIATSRSAGPFAKENETERLYGKDADCPKRWEDWLNSGGVVPPDVLSQGQEDSFRYRPETSPILTLMCYLGVGDTFTPCHKDLCASSGQNLMCYTENDGSSFWFMTEGPSAPEASKYFHELDQELDHENHVITVEELAKAPFKVYILEQKLGDLVLVPPRSCHQVVNYGGITIKTSWSRMTLKGLSTAYYHELPIYRRVCRYETYRIKSTIYYVLMGKRRELKQLLKYVVKPQATSSTRKRKYKSDDTSTSSGGRSAMDSLASELKDLLSLYDSILLEESDKSSGRMPKLDDSKSFNDDARIVCDFCGCDVFQSFFECHRCVHRDSSEESYVYRHCKPAKTQFMELGWYDVSAQTHEIYEDEETDSSTDSDSSYLPLQAASKRKATTSRSSSTSVLRILLPSRQVGNSGVATDSESVPGPSASPKKKMKVYIDVPLAPYHIPGSRYSTGKVVPADRSIQLESSTTRKQSTAAESRLTTASGAPVASTSYPSLARPQLKTITIRLGEYEVAGPGQGAARPAERILIAKSGLRVRLSEPRREDKPIPRNVETTRKAATPPSSSLQEPDSYRKKLAGLRFKKLPREEKEISPSSSSASVTVAASEDPDPVQDDPPPVDNRQQQVWNENASYPGYPDTGSVALPYQPCNYPNPYFVQNQYQQCASTIFAEMGHMRLGAADHGGGASTSTGPNASQTQEKNEAQCSPVPNDGPSRPLPGSGVNPHQHSHPAFRHGNVPPGAPFPYPPGPPAFGNCHSMQNDARFQHPNPTIPTGIVVHWDPVQRYYVIPGPFPPHPSAWMAAGSVPPPFLPQVGVPPTFLQPPQAAGPPMQRLPHPVPHPPPHPISEAGPSPSSSHAHHKPYGHHILHSRDERSYSRRREDQPFYPQAPFSVVPYFDGLDHSILPGQENREMTLIELTPYQPPSHPMQPPDSGPSGHQTPRTPTQFRSPVISMGQQEQLSLSPVLSTSPLLNLEELCMPEPAKTPTEPPDPEAWEEYYEQDEPIVRSRPVFVAGFNHPKPAPKGTQ</sequence>
<reference evidence="3 4" key="1">
    <citation type="submission" date="2020-01" db="EMBL/GenBank/DDBJ databases">
        <authorList>
            <person name="Gupta K D."/>
        </authorList>
    </citation>
    <scope>NUCLEOTIDE SEQUENCE [LARGE SCALE GENOMIC DNA]</scope>
</reference>
<evidence type="ECO:0000313" key="3">
    <source>
        <dbReference type="EMBL" id="CAA7271539.1"/>
    </source>
</evidence>
<evidence type="ECO:0000313" key="4">
    <source>
        <dbReference type="Proteomes" id="UP000467700"/>
    </source>
</evidence>
<accession>A0A8S0WDD3</accession>
<feature type="compositionally biased region" description="Basic and acidic residues" evidence="1">
    <location>
        <begin position="740"/>
        <end position="758"/>
    </location>
</feature>
<dbReference type="PROSITE" id="PS51184">
    <property type="entry name" value="JMJC"/>
    <property type="match status" value="1"/>
</dbReference>
<feature type="compositionally biased region" description="Basic and acidic residues" evidence="1">
    <location>
        <begin position="1"/>
        <end position="18"/>
    </location>
</feature>
<proteinExistence type="predicted"/>
<evidence type="ECO:0000256" key="1">
    <source>
        <dbReference type="SAM" id="MobiDB-lite"/>
    </source>
</evidence>
<feature type="compositionally biased region" description="Polar residues" evidence="1">
    <location>
        <begin position="665"/>
        <end position="696"/>
    </location>
</feature>
<feature type="compositionally biased region" description="Low complexity" evidence="1">
    <location>
        <begin position="1046"/>
        <end position="1056"/>
    </location>
</feature>
<feature type="compositionally biased region" description="Polar residues" evidence="1">
    <location>
        <begin position="1136"/>
        <end position="1145"/>
    </location>
</feature>
<feature type="region of interest" description="Disordered" evidence="1">
    <location>
        <begin position="1017"/>
        <end position="1063"/>
    </location>
</feature>
<feature type="compositionally biased region" description="Pro residues" evidence="1">
    <location>
        <begin position="1036"/>
        <end position="1045"/>
    </location>
</feature>
<name>A0A8S0WDD3_CYCAE</name>
<dbReference type="AlphaFoldDB" id="A0A8S0WDD3"/>
<feature type="region of interest" description="Disordered" evidence="1">
    <location>
        <begin position="612"/>
        <end position="631"/>
    </location>
</feature>
<comment type="caution">
    <text evidence="3">The sequence shown here is derived from an EMBL/GenBank/DDBJ whole genome shotgun (WGS) entry which is preliminary data.</text>
</comment>
<dbReference type="SUPFAM" id="SSF51197">
    <property type="entry name" value="Clavaminate synthase-like"/>
    <property type="match status" value="1"/>
</dbReference>
<dbReference type="Pfam" id="PF02373">
    <property type="entry name" value="JmjC"/>
    <property type="match status" value="1"/>
</dbReference>
<feature type="region of interest" description="Disordered" evidence="1">
    <location>
        <begin position="663"/>
        <end position="696"/>
    </location>
</feature>
<organism evidence="3 4">
    <name type="scientific">Cyclocybe aegerita</name>
    <name type="common">Black poplar mushroom</name>
    <name type="synonym">Agrocybe aegerita</name>
    <dbReference type="NCBI Taxonomy" id="1973307"/>
    <lineage>
        <taxon>Eukaryota</taxon>
        <taxon>Fungi</taxon>
        <taxon>Dikarya</taxon>
        <taxon>Basidiomycota</taxon>
        <taxon>Agaricomycotina</taxon>
        <taxon>Agaricomycetes</taxon>
        <taxon>Agaricomycetidae</taxon>
        <taxon>Agaricales</taxon>
        <taxon>Agaricineae</taxon>
        <taxon>Bolbitiaceae</taxon>
        <taxon>Cyclocybe</taxon>
    </lineage>
</organism>
<dbReference type="OrthoDB" id="298344at2759"/>
<feature type="compositionally biased region" description="Basic residues" evidence="1">
    <location>
        <begin position="776"/>
        <end position="785"/>
    </location>
</feature>
<keyword evidence="4" id="KW-1185">Reference proteome</keyword>